<dbReference type="OrthoDB" id="548310at2"/>
<accession>A0A5E6MGD4</accession>
<dbReference type="InterPro" id="IPR016161">
    <property type="entry name" value="Ald_DH/histidinol_DH"/>
</dbReference>
<feature type="domain" description="Aldehyde dehydrogenase" evidence="3">
    <location>
        <begin position="17"/>
        <end position="170"/>
    </location>
</feature>
<dbReference type="GO" id="GO:0036243">
    <property type="term" value="F:succinate-semialdehyde dehydrogenase (NADP+) activity"/>
    <property type="evidence" value="ECO:0007669"/>
    <property type="project" value="UniProtKB-EC"/>
</dbReference>
<dbReference type="EMBL" id="CABFUZ020000264">
    <property type="protein sequence ID" value="VVM08548.1"/>
    <property type="molecule type" value="Genomic_DNA"/>
</dbReference>
<dbReference type="Pfam" id="PF00171">
    <property type="entry name" value="Aldedh"/>
    <property type="match status" value="1"/>
</dbReference>
<protein>
    <submittedName>
        <fullName evidence="4">Partial succinate-semialdehyde dehydrogenase / glutarate-semialdehyde dehydrogenase</fullName>
        <ecNumber evidence="4">1.2.1.16</ecNumber>
        <ecNumber evidence="4">1.2.1.20</ecNumber>
        <ecNumber evidence="4">1.2.1.79</ecNumber>
    </submittedName>
</protein>
<evidence type="ECO:0000256" key="2">
    <source>
        <dbReference type="ARBA" id="ARBA00023002"/>
    </source>
</evidence>
<sequence length="170" mass="18800">MDGSSSFLSKAFFAGSWVETERSFPVKSPSSGSVLAKVADCGEAEARQALETAAEIFSEWRATSPYLRSELLRKWHDSILACRDELARTISQEMGKPISEARREILYAASFVEWYAEEAKRNYGDSVPSQHAHKRILVRYAPVGPVYGITPWNFPAAMVTRKVAPALAAG</sequence>
<dbReference type="PANTHER" id="PTHR43353:SF5">
    <property type="entry name" value="SUCCINATE-SEMIALDEHYDE DEHYDROGENASE, MITOCHONDRIAL"/>
    <property type="match status" value="1"/>
</dbReference>
<proteinExistence type="inferred from homology"/>
<name>A0A5E6MGD4_9BACT</name>
<dbReference type="Gene3D" id="3.40.605.10">
    <property type="entry name" value="Aldehyde Dehydrogenase, Chain A, domain 1"/>
    <property type="match status" value="1"/>
</dbReference>
<organism evidence="4 5">
    <name type="scientific">Methylacidimicrobium cyclopophantes</name>
    <dbReference type="NCBI Taxonomy" id="1041766"/>
    <lineage>
        <taxon>Bacteria</taxon>
        <taxon>Pseudomonadati</taxon>
        <taxon>Verrucomicrobiota</taxon>
        <taxon>Methylacidimicrobium</taxon>
    </lineage>
</organism>
<comment type="caution">
    <text evidence="4">The sequence shown here is derived from an EMBL/GenBank/DDBJ whole genome shotgun (WGS) entry which is preliminary data.</text>
</comment>
<gene>
    <name evidence="4" type="primary">gabD</name>
    <name evidence="4" type="ORF">MAMC_02265</name>
</gene>
<dbReference type="InterPro" id="IPR015590">
    <property type="entry name" value="Aldehyde_DH_dom"/>
</dbReference>
<evidence type="ECO:0000313" key="5">
    <source>
        <dbReference type="Proteomes" id="UP000381693"/>
    </source>
</evidence>
<dbReference type="GO" id="GO:0102810">
    <property type="term" value="F:glutarate-semialdehyde dehydrogenase (NADP+) activity"/>
    <property type="evidence" value="ECO:0007669"/>
    <property type="project" value="UniProtKB-EC"/>
</dbReference>
<dbReference type="RefSeq" id="WP_142526130.1">
    <property type="nucleotide sequence ID" value="NZ_CABFUZ020000264.1"/>
</dbReference>
<dbReference type="AlphaFoldDB" id="A0A5E6MGD4"/>
<dbReference type="PANTHER" id="PTHR43353">
    <property type="entry name" value="SUCCINATE-SEMIALDEHYDE DEHYDROGENASE, MITOCHONDRIAL"/>
    <property type="match status" value="1"/>
</dbReference>
<dbReference type="InterPro" id="IPR050740">
    <property type="entry name" value="Aldehyde_DH_Superfamily"/>
</dbReference>
<dbReference type="EC" id="1.2.1.20" evidence="4"/>
<evidence type="ECO:0000259" key="3">
    <source>
        <dbReference type="Pfam" id="PF00171"/>
    </source>
</evidence>
<dbReference type="InterPro" id="IPR016162">
    <property type="entry name" value="Ald_DH_N"/>
</dbReference>
<dbReference type="SUPFAM" id="SSF53720">
    <property type="entry name" value="ALDH-like"/>
    <property type="match status" value="1"/>
</dbReference>
<evidence type="ECO:0000256" key="1">
    <source>
        <dbReference type="ARBA" id="ARBA00009986"/>
    </source>
</evidence>
<dbReference type="EC" id="1.2.1.16" evidence="4"/>
<dbReference type="Proteomes" id="UP000381693">
    <property type="component" value="Unassembled WGS sequence"/>
</dbReference>
<comment type="similarity">
    <text evidence="1">Belongs to the aldehyde dehydrogenase family.</text>
</comment>
<evidence type="ECO:0000313" key="4">
    <source>
        <dbReference type="EMBL" id="VVM08548.1"/>
    </source>
</evidence>
<dbReference type="EC" id="1.2.1.79" evidence="4"/>
<reference evidence="4" key="1">
    <citation type="submission" date="2019-09" db="EMBL/GenBank/DDBJ databases">
        <authorList>
            <person name="Cremers G."/>
        </authorList>
    </citation>
    <scope>NUCLEOTIDE SEQUENCE [LARGE SCALE GENOMIC DNA]</scope>
    <source>
        <strain evidence="4">3B</strain>
    </source>
</reference>
<feature type="non-terminal residue" evidence="4">
    <location>
        <position position="170"/>
    </location>
</feature>
<keyword evidence="5" id="KW-1185">Reference proteome</keyword>
<dbReference type="FunFam" id="3.40.605.10:FF:000063">
    <property type="entry name" value="Succinate-semialdehyde dehydrogenase, mitochondrial"/>
    <property type="match status" value="1"/>
</dbReference>
<keyword evidence="2 4" id="KW-0560">Oxidoreductase</keyword>